<dbReference type="EnsemblPlants" id="PNT61287">
    <property type="protein sequence ID" value="PNT61287"/>
    <property type="gene ID" value="BRADI_5g13199v3"/>
</dbReference>
<organism evidence="1">
    <name type="scientific">Brachypodium distachyon</name>
    <name type="common">Purple false brome</name>
    <name type="synonym">Trachynia distachya</name>
    <dbReference type="NCBI Taxonomy" id="15368"/>
    <lineage>
        <taxon>Eukaryota</taxon>
        <taxon>Viridiplantae</taxon>
        <taxon>Streptophyta</taxon>
        <taxon>Embryophyta</taxon>
        <taxon>Tracheophyta</taxon>
        <taxon>Spermatophyta</taxon>
        <taxon>Magnoliopsida</taxon>
        <taxon>Liliopsida</taxon>
        <taxon>Poales</taxon>
        <taxon>Poaceae</taxon>
        <taxon>BOP clade</taxon>
        <taxon>Pooideae</taxon>
        <taxon>Stipodae</taxon>
        <taxon>Brachypodieae</taxon>
        <taxon>Brachypodium</taxon>
    </lineage>
</organism>
<reference evidence="1 2" key="1">
    <citation type="journal article" date="2010" name="Nature">
        <title>Genome sequencing and analysis of the model grass Brachypodium distachyon.</title>
        <authorList>
            <consortium name="International Brachypodium Initiative"/>
        </authorList>
    </citation>
    <scope>NUCLEOTIDE SEQUENCE [LARGE SCALE GENOMIC DNA]</scope>
    <source>
        <strain evidence="1 2">Bd21</strain>
    </source>
</reference>
<reference evidence="2" key="3">
    <citation type="submission" date="2018-08" db="UniProtKB">
        <authorList>
            <consortium name="EnsemblPlants"/>
        </authorList>
    </citation>
    <scope>IDENTIFICATION</scope>
    <source>
        <strain evidence="2">cv. Bd21</strain>
    </source>
</reference>
<evidence type="ECO:0000313" key="3">
    <source>
        <dbReference type="Proteomes" id="UP000008810"/>
    </source>
</evidence>
<dbReference type="Proteomes" id="UP000008810">
    <property type="component" value="Chromosome 5"/>
</dbReference>
<keyword evidence="3" id="KW-1185">Reference proteome</keyword>
<reference evidence="1" key="2">
    <citation type="submission" date="2017-06" db="EMBL/GenBank/DDBJ databases">
        <title>WGS assembly of Brachypodium distachyon.</title>
        <authorList>
            <consortium name="The International Brachypodium Initiative"/>
            <person name="Lucas S."/>
            <person name="Harmon-Smith M."/>
            <person name="Lail K."/>
            <person name="Tice H."/>
            <person name="Grimwood J."/>
            <person name="Bruce D."/>
            <person name="Barry K."/>
            <person name="Shu S."/>
            <person name="Lindquist E."/>
            <person name="Wang M."/>
            <person name="Pitluck S."/>
            <person name="Vogel J.P."/>
            <person name="Garvin D.F."/>
            <person name="Mockler T.C."/>
            <person name="Schmutz J."/>
            <person name="Rokhsar D."/>
            <person name="Bevan M.W."/>
        </authorList>
    </citation>
    <scope>NUCLEOTIDE SEQUENCE</scope>
    <source>
        <strain evidence="1">Bd21</strain>
    </source>
</reference>
<name>A0A2K2CGZ1_BRADI</name>
<protein>
    <submittedName>
        <fullName evidence="1 2">Uncharacterized protein</fullName>
    </submittedName>
</protein>
<proteinExistence type="predicted"/>
<dbReference type="EMBL" id="CM000884">
    <property type="protein sequence ID" value="PNT61287.1"/>
    <property type="molecule type" value="Genomic_DNA"/>
</dbReference>
<dbReference type="InParanoid" id="A0A2K2CGZ1"/>
<gene>
    <name evidence="1" type="ORF">BRADI_5g13199v3</name>
</gene>
<evidence type="ECO:0000313" key="1">
    <source>
        <dbReference type="EMBL" id="PNT61287.1"/>
    </source>
</evidence>
<accession>A0A2K2CGZ1</accession>
<sequence length="62" mass="7066">MHASVGILETLEIIRKEAIDWEFINLQCFHGVLYLPCTLCNKLCMSLKISILFGVIVQDNEV</sequence>
<dbReference type="AlphaFoldDB" id="A0A2K2CGZ1"/>
<evidence type="ECO:0000313" key="2">
    <source>
        <dbReference type="EnsemblPlants" id="PNT61287"/>
    </source>
</evidence>
<dbReference type="Gramene" id="PNT61287">
    <property type="protein sequence ID" value="PNT61287"/>
    <property type="gene ID" value="BRADI_5g13199v3"/>
</dbReference>